<dbReference type="Proteomes" id="UP001224418">
    <property type="component" value="Unassembled WGS sequence"/>
</dbReference>
<keyword evidence="3" id="KW-0813">Transport</keyword>
<evidence type="ECO:0000256" key="2">
    <source>
        <dbReference type="ARBA" id="ARBA00007998"/>
    </source>
</evidence>
<keyword evidence="4" id="KW-0309">Germination</keyword>
<feature type="transmembrane region" description="Helical" evidence="8">
    <location>
        <begin position="81"/>
        <end position="102"/>
    </location>
</feature>
<evidence type="ECO:0000256" key="8">
    <source>
        <dbReference type="SAM" id="Phobius"/>
    </source>
</evidence>
<dbReference type="EMBL" id="JAUSWN010000009">
    <property type="protein sequence ID" value="MDQ0479596.1"/>
    <property type="molecule type" value="Genomic_DNA"/>
</dbReference>
<keyword evidence="6 8" id="KW-1133">Transmembrane helix</keyword>
<sequence length="366" mass="42111">MKQDKISNIEMQYIIFSFSIGAYMLFSMGGELKEDAWVATLIALIVAIPIMSMYGAIINFYPGKNIFQIIESVFGKIFGKILNIAVTMYSFLLATFILRDFVDFIKITSLPNTPTIVIMFCIGMLNIYLLSTNMQVIVSWIKFSIRFIVLFFIMISLILIPEMHVQNLFPIFNTEIKNILIQSYKLLTFPFTELFIFLTFFDYVKFNKNTKNVFIKALLIGGVIAVSSVVINILLIGKQAYSSFYYAGYEAIKRIKIQGEFQRLEIIVTIAFTILQFSEMTFCVLGAWKGVENIFSTNNKRYILSIITISMILLSRRLSKSMIESIKFNMNIWPIYGGIIQIAFPIFIFIIIFIKNKILLKNKSDS</sequence>
<feature type="transmembrane region" description="Helical" evidence="8">
    <location>
        <begin position="143"/>
        <end position="161"/>
    </location>
</feature>
<dbReference type="InterPro" id="IPR004761">
    <property type="entry name" value="Spore_GerAB"/>
</dbReference>
<feature type="transmembrane region" description="Helical" evidence="8">
    <location>
        <begin position="302"/>
        <end position="319"/>
    </location>
</feature>
<keyword evidence="10" id="KW-1185">Reference proteome</keyword>
<dbReference type="Pfam" id="PF03845">
    <property type="entry name" value="Spore_permease"/>
    <property type="match status" value="1"/>
</dbReference>
<keyword evidence="5 8" id="KW-0812">Transmembrane</keyword>
<feature type="transmembrane region" description="Helical" evidence="8">
    <location>
        <begin position="181"/>
        <end position="201"/>
    </location>
</feature>
<evidence type="ECO:0000256" key="5">
    <source>
        <dbReference type="ARBA" id="ARBA00022692"/>
    </source>
</evidence>
<name>A0ABU0JR70_HATLI</name>
<feature type="transmembrane region" description="Helical" evidence="8">
    <location>
        <begin position="114"/>
        <end position="131"/>
    </location>
</feature>
<protein>
    <submittedName>
        <fullName evidence="9">Spore germination protein KB</fullName>
    </submittedName>
</protein>
<comment type="similarity">
    <text evidence="2">Belongs to the amino acid-polyamine-organocation (APC) superfamily. Spore germination protein (SGP) (TC 2.A.3.9) family.</text>
</comment>
<comment type="caution">
    <text evidence="9">The sequence shown here is derived from an EMBL/GenBank/DDBJ whole genome shotgun (WGS) entry which is preliminary data.</text>
</comment>
<reference evidence="9 10" key="1">
    <citation type="submission" date="2023-07" db="EMBL/GenBank/DDBJ databases">
        <title>Genomic Encyclopedia of Type Strains, Phase IV (KMG-IV): sequencing the most valuable type-strain genomes for metagenomic binning, comparative biology and taxonomic classification.</title>
        <authorList>
            <person name="Goeker M."/>
        </authorList>
    </citation>
    <scope>NUCLEOTIDE SEQUENCE [LARGE SCALE GENOMIC DNA]</scope>
    <source>
        <strain evidence="9 10">DSM 1400</strain>
    </source>
</reference>
<evidence type="ECO:0000313" key="9">
    <source>
        <dbReference type="EMBL" id="MDQ0479596.1"/>
    </source>
</evidence>
<feature type="transmembrane region" description="Helical" evidence="8">
    <location>
        <begin position="36"/>
        <end position="61"/>
    </location>
</feature>
<dbReference type="PANTHER" id="PTHR34975">
    <property type="entry name" value="SPORE GERMINATION PROTEIN A2"/>
    <property type="match status" value="1"/>
</dbReference>
<evidence type="ECO:0000256" key="1">
    <source>
        <dbReference type="ARBA" id="ARBA00004141"/>
    </source>
</evidence>
<evidence type="ECO:0000313" key="10">
    <source>
        <dbReference type="Proteomes" id="UP001224418"/>
    </source>
</evidence>
<accession>A0ABU0JR70</accession>
<dbReference type="NCBIfam" id="TIGR00912">
    <property type="entry name" value="2A0309"/>
    <property type="match status" value="1"/>
</dbReference>
<evidence type="ECO:0000256" key="7">
    <source>
        <dbReference type="ARBA" id="ARBA00023136"/>
    </source>
</evidence>
<evidence type="ECO:0000256" key="3">
    <source>
        <dbReference type="ARBA" id="ARBA00022448"/>
    </source>
</evidence>
<keyword evidence="7 8" id="KW-0472">Membrane</keyword>
<gene>
    <name evidence="9" type="ORF">QOZ93_001337</name>
</gene>
<evidence type="ECO:0000256" key="4">
    <source>
        <dbReference type="ARBA" id="ARBA00022544"/>
    </source>
</evidence>
<feature type="transmembrane region" description="Helical" evidence="8">
    <location>
        <begin position="331"/>
        <end position="354"/>
    </location>
</feature>
<proteinExistence type="inferred from homology"/>
<organism evidence="9 10">
    <name type="scientific">Hathewaya limosa</name>
    <name type="common">Clostridium limosum</name>
    <dbReference type="NCBI Taxonomy" id="1536"/>
    <lineage>
        <taxon>Bacteria</taxon>
        <taxon>Bacillati</taxon>
        <taxon>Bacillota</taxon>
        <taxon>Clostridia</taxon>
        <taxon>Eubacteriales</taxon>
        <taxon>Clostridiaceae</taxon>
        <taxon>Hathewaya</taxon>
    </lineage>
</organism>
<dbReference type="RefSeq" id="WP_307355598.1">
    <property type="nucleotide sequence ID" value="NZ_BAAACJ010000033.1"/>
</dbReference>
<feature type="transmembrane region" description="Helical" evidence="8">
    <location>
        <begin position="12"/>
        <end position="30"/>
    </location>
</feature>
<dbReference type="PANTHER" id="PTHR34975:SF2">
    <property type="entry name" value="SPORE GERMINATION PROTEIN A2"/>
    <property type="match status" value="1"/>
</dbReference>
<evidence type="ECO:0000256" key="6">
    <source>
        <dbReference type="ARBA" id="ARBA00022989"/>
    </source>
</evidence>
<feature type="transmembrane region" description="Helical" evidence="8">
    <location>
        <begin position="213"/>
        <end position="236"/>
    </location>
</feature>
<comment type="subcellular location">
    <subcellularLocation>
        <location evidence="1">Membrane</location>
        <topology evidence="1">Multi-pass membrane protein</topology>
    </subcellularLocation>
</comment>
<feature type="transmembrane region" description="Helical" evidence="8">
    <location>
        <begin position="266"/>
        <end position="290"/>
    </location>
</feature>